<dbReference type="Proteomes" id="UP000553632">
    <property type="component" value="Unassembled WGS sequence"/>
</dbReference>
<keyword evidence="2" id="KW-0732">Signal</keyword>
<dbReference type="EMBL" id="JABANM010015487">
    <property type="protein sequence ID" value="KAF4730999.1"/>
    <property type="molecule type" value="Genomic_DNA"/>
</dbReference>
<sequence>MTSYIFLAIFIGATGPVLGQGSLFSKEQVEAMNLEKSTADLEEASIEDKLLEAIGTIPTEVPLGALEGINEAEGATSDDSSDVQGLTSTPDYSGVLVGILVVTALIFVVLIAQLVLMGYMLSRRWPEGKRADGLQEPTEVADSV</sequence>
<evidence type="ECO:0000256" key="1">
    <source>
        <dbReference type="SAM" id="Phobius"/>
    </source>
</evidence>
<organism evidence="4 6">
    <name type="scientific">Perkinsus olseni</name>
    <name type="common">Perkinsus atlanticus</name>
    <dbReference type="NCBI Taxonomy" id="32597"/>
    <lineage>
        <taxon>Eukaryota</taxon>
        <taxon>Sar</taxon>
        <taxon>Alveolata</taxon>
        <taxon>Perkinsozoa</taxon>
        <taxon>Perkinsea</taxon>
        <taxon>Perkinsida</taxon>
        <taxon>Perkinsidae</taxon>
        <taxon>Perkinsus</taxon>
    </lineage>
</organism>
<keyword evidence="5" id="KW-1185">Reference proteome</keyword>
<keyword evidence="1" id="KW-0812">Transmembrane</keyword>
<evidence type="ECO:0000313" key="4">
    <source>
        <dbReference type="EMBL" id="KAF4730999.1"/>
    </source>
</evidence>
<keyword evidence="1" id="KW-0472">Membrane</keyword>
<gene>
    <name evidence="4" type="ORF">FOZ62_029229</name>
    <name evidence="3" type="ORF">FOZ63_004355</name>
</gene>
<evidence type="ECO:0000313" key="5">
    <source>
        <dbReference type="Proteomes" id="UP000553632"/>
    </source>
</evidence>
<name>A0A7J6SDI6_PEROL</name>
<evidence type="ECO:0000313" key="6">
    <source>
        <dbReference type="Proteomes" id="UP000574390"/>
    </source>
</evidence>
<accession>A0A7J6SDI6</accession>
<dbReference type="AlphaFoldDB" id="A0A7J6SDI6"/>
<proteinExistence type="predicted"/>
<reference evidence="5 6" key="1">
    <citation type="submission" date="2020-04" db="EMBL/GenBank/DDBJ databases">
        <title>Perkinsus olseni comparative genomics.</title>
        <authorList>
            <person name="Bogema D.R."/>
        </authorList>
    </citation>
    <scope>NUCLEOTIDE SEQUENCE [LARGE SCALE GENOMIC DNA]</scope>
    <source>
        <strain evidence="4">ATCC PRA-205</strain>
        <strain evidence="3 5">ATCC PRA-207</strain>
    </source>
</reference>
<dbReference type="EMBL" id="JABANO010040128">
    <property type="protein sequence ID" value="KAF4687054.1"/>
    <property type="molecule type" value="Genomic_DNA"/>
</dbReference>
<keyword evidence="1" id="KW-1133">Transmembrane helix</keyword>
<comment type="caution">
    <text evidence="4">The sequence shown here is derived from an EMBL/GenBank/DDBJ whole genome shotgun (WGS) entry which is preliminary data.</text>
</comment>
<feature type="chain" id="PRO_5033913107" evidence="2">
    <location>
        <begin position="20"/>
        <end position="144"/>
    </location>
</feature>
<feature type="transmembrane region" description="Helical" evidence="1">
    <location>
        <begin position="95"/>
        <end position="121"/>
    </location>
</feature>
<evidence type="ECO:0000256" key="2">
    <source>
        <dbReference type="SAM" id="SignalP"/>
    </source>
</evidence>
<feature type="signal peptide" evidence="2">
    <location>
        <begin position="1"/>
        <end position="19"/>
    </location>
</feature>
<evidence type="ECO:0000313" key="3">
    <source>
        <dbReference type="EMBL" id="KAF4687054.1"/>
    </source>
</evidence>
<protein>
    <submittedName>
        <fullName evidence="4">Uncharacterized protein</fullName>
    </submittedName>
</protein>
<dbReference type="Proteomes" id="UP000574390">
    <property type="component" value="Unassembled WGS sequence"/>
</dbReference>